<evidence type="ECO:0000256" key="14">
    <source>
        <dbReference type="PROSITE-ProRule" id="PRU10141"/>
    </source>
</evidence>
<evidence type="ECO:0000256" key="13">
    <source>
        <dbReference type="ARBA" id="ARBA00048679"/>
    </source>
</evidence>
<evidence type="ECO:0000256" key="5">
    <source>
        <dbReference type="ARBA" id="ARBA00022679"/>
    </source>
</evidence>
<dbReference type="PROSITE" id="PS50011">
    <property type="entry name" value="PROTEIN_KINASE_DOM"/>
    <property type="match status" value="1"/>
</dbReference>
<evidence type="ECO:0000259" key="17">
    <source>
        <dbReference type="PROSITE" id="PS50011"/>
    </source>
</evidence>
<keyword evidence="3" id="KW-1003">Cell membrane</keyword>
<dbReference type="InterPro" id="IPR017441">
    <property type="entry name" value="Protein_kinase_ATP_BS"/>
</dbReference>
<dbReference type="CDD" id="cd14014">
    <property type="entry name" value="STKc_PknB_like"/>
    <property type="match status" value="1"/>
</dbReference>
<organism evidence="18 19">
    <name type="scientific">Mycobacterium ulcerans subsp. shinshuense</name>
    <dbReference type="NCBI Taxonomy" id="1124626"/>
    <lineage>
        <taxon>Bacteria</taxon>
        <taxon>Bacillati</taxon>
        <taxon>Actinomycetota</taxon>
        <taxon>Actinomycetes</taxon>
        <taxon>Mycobacteriales</taxon>
        <taxon>Mycobacteriaceae</taxon>
        <taxon>Mycobacterium</taxon>
        <taxon>Mycobacterium ulcerans group</taxon>
    </lineage>
</organism>
<evidence type="ECO:0000256" key="11">
    <source>
        <dbReference type="ARBA" id="ARBA00023136"/>
    </source>
</evidence>
<keyword evidence="6 16" id="KW-0812">Transmembrane</keyword>
<feature type="compositionally biased region" description="Pro residues" evidence="15">
    <location>
        <begin position="316"/>
        <end position="338"/>
    </location>
</feature>
<protein>
    <recommendedName>
        <fullName evidence="2">non-specific serine/threonine protein kinase</fullName>
        <ecNumber evidence="2">2.7.11.1</ecNumber>
    </recommendedName>
</protein>
<dbReference type="FunFam" id="3.30.200.20:FF:000348">
    <property type="entry name" value="Serine/threonine protein kinase"/>
    <property type="match status" value="1"/>
</dbReference>
<keyword evidence="4" id="KW-0723">Serine/threonine-protein kinase</keyword>
<dbReference type="EC" id="2.7.11.1" evidence="2"/>
<dbReference type="PROSITE" id="PS00107">
    <property type="entry name" value="PROTEIN_KINASE_ATP"/>
    <property type="match status" value="1"/>
</dbReference>
<dbReference type="RefSeq" id="WP_096371538.1">
    <property type="nucleotide sequence ID" value="NZ_AP017624.1"/>
</dbReference>
<evidence type="ECO:0000256" key="16">
    <source>
        <dbReference type="SAM" id="Phobius"/>
    </source>
</evidence>
<feature type="binding site" evidence="14">
    <location>
        <position position="45"/>
    </location>
    <ligand>
        <name>ATP</name>
        <dbReference type="ChEBI" id="CHEBI:30616"/>
    </ligand>
</feature>
<dbReference type="Pfam" id="PF14032">
    <property type="entry name" value="PknH_C"/>
    <property type="match status" value="1"/>
</dbReference>
<comment type="catalytic activity">
    <reaction evidence="13">
        <text>L-seryl-[protein] + ATP = O-phospho-L-seryl-[protein] + ADP + H(+)</text>
        <dbReference type="Rhea" id="RHEA:17989"/>
        <dbReference type="Rhea" id="RHEA-COMP:9863"/>
        <dbReference type="Rhea" id="RHEA-COMP:11604"/>
        <dbReference type="ChEBI" id="CHEBI:15378"/>
        <dbReference type="ChEBI" id="CHEBI:29999"/>
        <dbReference type="ChEBI" id="CHEBI:30616"/>
        <dbReference type="ChEBI" id="CHEBI:83421"/>
        <dbReference type="ChEBI" id="CHEBI:456216"/>
        <dbReference type="EC" id="2.7.11.1"/>
    </reaction>
</comment>
<evidence type="ECO:0000313" key="18">
    <source>
        <dbReference type="EMBL" id="BAV42784.1"/>
    </source>
</evidence>
<dbReference type="PANTHER" id="PTHR43289">
    <property type="entry name" value="MITOGEN-ACTIVATED PROTEIN KINASE KINASE KINASE 20-RELATED"/>
    <property type="match status" value="1"/>
</dbReference>
<dbReference type="GeneID" id="93438383"/>
<dbReference type="InterPro" id="IPR011009">
    <property type="entry name" value="Kinase-like_dom_sf"/>
</dbReference>
<dbReference type="Gene3D" id="3.40.1000.70">
    <property type="entry name" value="PknH-like extracellular domain"/>
    <property type="match status" value="1"/>
</dbReference>
<dbReference type="GO" id="GO:0080090">
    <property type="term" value="P:regulation of primary metabolic process"/>
    <property type="evidence" value="ECO:0007669"/>
    <property type="project" value="UniProtKB-ARBA"/>
</dbReference>
<keyword evidence="9 14" id="KW-0067">ATP-binding</keyword>
<dbReference type="GO" id="GO:0004674">
    <property type="term" value="F:protein serine/threonine kinase activity"/>
    <property type="evidence" value="ECO:0007669"/>
    <property type="project" value="UniProtKB-KW"/>
</dbReference>
<dbReference type="InterPro" id="IPR000719">
    <property type="entry name" value="Prot_kinase_dom"/>
</dbReference>
<evidence type="ECO:0000256" key="8">
    <source>
        <dbReference type="ARBA" id="ARBA00022777"/>
    </source>
</evidence>
<evidence type="ECO:0000256" key="15">
    <source>
        <dbReference type="SAM" id="MobiDB-lite"/>
    </source>
</evidence>
<dbReference type="FunFam" id="1.10.510.10:FF:000021">
    <property type="entry name" value="Serine/threonine protein kinase"/>
    <property type="match status" value="1"/>
</dbReference>
<keyword evidence="7 14" id="KW-0547">Nucleotide-binding</keyword>
<accession>A0A1B4Y6U8</accession>
<feature type="transmembrane region" description="Helical" evidence="16">
    <location>
        <begin position="440"/>
        <end position="463"/>
    </location>
</feature>
<evidence type="ECO:0000256" key="2">
    <source>
        <dbReference type="ARBA" id="ARBA00012513"/>
    </source>
</evidence>
<feature type="compositionally biased region" description="Low complexity" evidence="15">
    <location>
        <begin position="339"/>
        <end position="369"/>
    </location>
</feature>
<gene>
    <name evidence="18" type="ORF">SHTP_3808</name>
</gene>
<keyword evidence="5" id="KW-0808">Transferase</keyword>
<dbReference type="Gene3D" id="1.10.510.10">
    <property type="entry name" value="Transferase(Phosphotransferase) domain 1"/>
    <property type="match status" value="1"/>
</dbReference>
<dbReference type="Gene3D" id="3.30.200.20">
    <property type="entry name" value="Phosphorylase Kinase, domain 1"/>
    <property type="match status" value="1"/>
</dbReference>
<proteinExistence type="predicted"/>
<evidence type="ECO:0000256" key="1">
    <source>
        <dbReference type="ARBA" id="ARBA00004162"/>
    </source>
</evidence>
<dbReference type="Pfam" id="PF00069">
    <property type="entry name" value="Pkinase"/>
    <property type="match status" value="1"/>
</dbReference>
<name>A0A1B4Y6U8_MYCUL</name>
<dbReference type="EMBL" id="AP017624">
    <property type="protein sequence ID" value="BAV42784.1"/>
    <property type="molecule type" value="Genomic_DNA"/>
</dbReference>
<dbReference type="PANTHER" id="PTHR43289:SF6">
    <property type="entry name" value="SERINE_THREONINE-PROTEIN KINASE NEKL-3"/>
    <property type="match status" value="1"/>
</dbReference>
<comment type="catalytic activity">
    <reaction evidence="12">
        <text>L-threonyl-[protein] + ATP = O-phospho-L-threonyl-[protein] + ADP + H(+)</text>
        <dbReference type="Rhea" id="RHEA:46608"/>
        <dbReference type="Rhea" id="RHEA-COMP:11060"/>
        <dbReference type="Rhea" id="RHEA-COMP:11605"/>
        <dbReference type="ChEBI" id="CHEBI:15378"/>
        <dbReference type="ChEBI" id="CHEBI:30013"/>
        <dbReference type="ChEBI" id="CHEBI:30616"/>
        <dbReference type="ChEBI" id="CHEBI:61977"/>
        <dbReference type="ChEBI" id="CHEBI:456216"/>
        <dbReference type="EC" id="2.7.11.1"/>
    </reaction>
</comment>
<feature type="compositionally biased region" description="Pro residues" evidence="15">
    <location>
        <begin position="297"/>
        <end position="308"/>
    </location>
</feature>
<feature type="compositionally biased region" description="Pro residues" evidence="15">
    <location>
        <begin position="371"/>
        <end position="381"/>
    </location>
</feature>
<dbReference type="PROSITE" id="PS00108">
    <property type="entry name" value="PROTEIN_KINASE_ST"/>
    <property type="match status" value="1"/>
</dbReference>
<feature type="domain" description="Protein kinase" evidence="17">
    <location>
        <begin position="16"/>
        <end position="276"/>
    </location>
</feature>
<dbReference type="InterPro" id="IPR008271">
    <property type="entry name" value="Ser/Thr_kinase_AS"/>
</dbReference>
<evidence type="ECO:0000313" key="19">
    <source>
        <dbReference type="Proteomes" id="UP000218067"/>
    </source>
</evidence>
<dbReference type="Proteomes" id="UP000218067">
    <property type="component" value="Chromosome"/>
</dbReference>
<reference evidence="18 19" key="1">
    <citation type="submission" date="2016-08" db="EMBL/GenBank/DDBJ databases">
        <title>Complete genome sequence of Mycobacterium shinshuense, a subspecies of M. ulcerans.</title>
        <authorList>
            <person name="Yoshida M."/>
            <person name="Ogura Y."/>
            <person name="Hayashi T."/>
            <person name="Hoshino Y."/>
        </authorList>
    </citation>
    <scope>NUCLEOTIDE SEQUENCE [LARGE SCALE GENOMIC DNA]</scope>
    <source>
        <strain evidence="19">ATCC 33728</strain>
    </source>
</reference>
<evidence type="ECO:0000256" key="4">
    <source>
        <dbReference type="ARBA" id="ARBA00022527"/>
    </source>
</evidence>
<keyword evidence="8 18" id="KW-0418">Kinase</keyword>
<evidence type="ECO:0000256" key="7">
    <source>
        <dbReference type="ARBA" id="ARBA00022741"/>
    </source>
</evidence>
<keyword evidence="10 16" id="KW-1133">Transmembrane helix</keyword>
<dbReference type="GO" id="GO:0005524">
    <property type="term" value="F:ATP binding"/>
    <property type="evidence" value="ECO:0007669"/>
    <property type="project" value="UniProtKB-UniRule"/>
</dbReference>
<evidence type="ECO:0000256" key="6">
    <source>
        <dbReference type="ARBA" id="ARBA00022692"/>
    </source>
</evidence>
<evidence type="ECO:0000256" key="9">
    <source>
        <dbReference type="ARBA" id="ARBA00022840"/>
    </source>
</evidence>
<sequence>MSDAQGSRVGSTFGPYRLTRLLGRGGMGEVYEAEHTVKEWTVAVKLMSETFSKDPVFRERMKREARITGPLQEPHVVPIHDYGEIDGQMYLEMRLIEGTDLDNLLKRFGPLTPPRAVAIITQVAFALDAAHAAGVMHRDVKPQNILVTREDFAYLVDFGIASATTDEKLTQLGTAVGTWKYMAPERFSNDEVTYRADIYALACVLHECLTGSPPYRADSASMLVTAHMMDPIPQPSTVRAGIPKAFDTVIARGMAKQPGDRYASAGDLALAAHEALSNPDQDHAADILRRSQEATLPGPPDPAAPPTMPATAATPPARPGPAATPPRPAPTPQQPPYYPAAAAPAAGSPPSGPSAVAGPPRGVAPSGPAGPSGPIPRPPAAGQPGWQQASGPIPASQPTPSPPYYQGAGWGGAPPPGQPAGPSTWNQGPQGPGPRGRNPWPIVAAVAIVLVLIVGGIGVWMITQPPKPSPPPKPIAEDRLSSLLLSPAEVNSVMGASNIQPGKPITSMDASPVTLSLPECQGALYTSQDPVYSGTGYTAISGLVASEPGDNNDHWVNQAVVSFPTAAKASSFVETMAGKWKNCAGKTVTVTNKSKPYRWTFAQVVGSPPRITMLETQEGAEGWECQGAMSVANNMIVDINSCGYHITDQGGALADKIVDKIHKETKY</sequence>
<dbReference type="AlphaFoldDB" id="A0A1B4Y6U8"/>
<dbReference type="InterPro" id="IPR026954">
    <property type="entry name" value="PknH-like_Extracell"/>
</dbReference>
<keyword evidence="11 16" id="KW-0472">Membrane</keyword>
<feature type="region of interest" description="Disordered" evidence="15">
    <location>
        <begin position="293"/>
        <end position="437"/>
    </location>
</feature>
<evidence type="ECO:0000256" key="3">
    <source>
        <dbReference type="ARBA" id="ARBA00022475"/>
    </source>
</evidence>
<dbReference type="SUPFAM" id="SSF56112">
    <property type="entry name" value="Protein kinase-like (PK-like)"/>
    <property type="match status" value="1"/>
</dbReference>
<evidence type="ECO:0000256" key="10">
    <source>
        <dbReference type="ARBA" id="ARBA00022989"/>
    </source>
</evidence>
<comment type="subcellular location">
    <subcellularLocation>
        <location evidence="1">Cell membrane</location>
        <topology evidence="1">Single-pass membrane protein</topology>
    </subcellularLocation>
</comment>
<dbReference type="SMART" id="SM00220">
    <property type="entry name" value="S_TKc"/>
    <property type="match status" value="1"/>
</dbReference>
<feature type="compositionally biased region" description="Low complexity" evidence="15">
    <location>
        <begin position="420"/>
        <end position="437"/>
    </location>
</feature>
<dbReference type="GO" id="GO:0005886">
    <property type="term" value="C:plasma membrane"/>
    <property type="evidence" value="ECO:0007669"/>
    <property type="project" value="UniProtKB-SubCell"/>
</dbReference>
<evidence type="ECO:0000256" key="12">
    <source>
        <dbReference type="ARBA" id="ARBA00047899"/>
    </source>
</evidence>
<dbReference type="InterPro" id="IPR038232">
    <property type="entry name" value="PknH-like_Extracell_sf"/>
</dbReference>